<dbReference type="InterPro" id="IPR013087">
    <property type="entry name" value="Znf_C2H2_type"/>
</dbReference>
<evidence type="ECO:0000256" key="13">
    <source>
        <dbReference type="SAM" id="MobiDB-lite"/>
    </source>
</evidence>
<evidence type="ECO:0000256" key="3">
    <source>
        <dbReference type="ARBA" id="ARBA00006991"/>
    </source>
</evidence>
<dbReference type="OrthoDB" id="8922241at2759"/>
<dbReference type="GO" id="GO:0008270">
    <property type="term" value="F:zinc ion binding"/>
    <property type="evidence" value="ECO:0007669"/>
    <property type="project" value="UniProtKB-KW"/>
</dbReference>
<feature type="region of interest" description="Disordered" evidence="13">
    <location>
        <begin position="439"/>
        <end position="458"/>
    </location>
</feature>
<feature type="domain" description="C2H2-type" evidence="14">
    <location>
        <begin position="258"/>
        <end position="285"/>
    </location>
</feature>
<comment type="caution">
    <text evidence="15">The sequence shown here is derived from an EMBL/GenBank/DDBJ whole genome shotgun (WGS) entry which is preliminary data.</text>
</comment>
<accession>A0A210Q595</accession>
<evidence type="ECO:0000256" key="12">
    <source>
        <dbReference type="PROSITE-ProRule" id="PRU00042"/>
    </source>
</evidence>
<evidence type="ECO:0000256" key="2">
    <source>
        <dbReference type="ARBA" id="ARBA00004123"/>
    </source>
</evidence>
<dbReference type="FunFam" id="3.30.160.60:FF:000446">
    <property type="entry name" value="Zinc finger protein"/>
    <property type="match status" value="1"/>
</dbReference>
<dbReference type="FunFam" id="3.30.160.60:FF:000690">
    <property type="entry name" value="Zinc finger protein 354C"/>
    <property type="match status" value="1"/>
</dbReference>
<keyword evidence="10" id="KW-0804">Transcription</keyword>
<dbReference type="GO" id="GO:0000977">
    <property type="term" value="F:RNA polymerase II transcription regulatory region sequence-specific DNA binding"/>
    <property type="evidence" value="ECO:0007669"/>
    <property type="project" value="TreeGrafter"/>
</dbReference>
<evidence type="ECO:0000256" key="8">
    <source>
        <dbReference type="ARBA" id="ARBA00023015"/>
    </source>
</evidence>
<dbReference type="Proteomes" id="UP000242188">
    <property type="component" value="Unassembled WGS sequence"/>
</dbReference>
<keyword evidence="4" id="KW-0479">Metal-binding</keyword>
<dbReference type="EMBL" id="NEDP02004986">
    <property type="protein sequence ID" value="OWF43891.1"/>
    <property type="molecule type" value="Genomic_DNA"/>
</dbReference>
<evidence type="ECO:0000256" key="7">
    <source>
        <dbReference type="ARBA" id="ARBA00022833"/>
    </source>
</evidence>
<dbReference type="SMART" id="SM00355">
    <property type="entry name" value="ZnF_C2H2"/>
    <property type="match status" value="14"/>
</dbReference>
<dbReference type="PANTHER" id="PTHR24409:SF295">
    <property type="entry name" value="AZ2-RELATED"/>
    <property type="match status" value="1"/>
</dbReference>
<reference evidence="15 16" key="1">
    <citation type="journal article" date="2017" name="Nat. Ecol. Evol.">
        <title>Scallop genome provides insights into evolution of bilaterian karyotype and development.</title>
        <authorList>
            <person name="Wang S."/>
            <person name="Zhang J."/>
            <person name="Jiao W."/>
            <person name="Li J."/>
            <person name="Xun X."/>
            <person name="Sun Y."/>
            <person name="Guo X."/>
            <person name="Huan P."/>
            <person name="Dong B."/>
            <person name="Zhang L."/>
            <person name="Hu X."/>
            <person name="Sun X."/>
            <person name="Wang J."/>
            <person name="Zhao C."/>
            <person name="Wang Y."/>
            <person name="Wang D."/>
            <person name="Huang X."/>
            <person name="Wang R."/>
            <person name="Lv J."/>
            <person name="Li Y."/>
            <person name="Zhang Z."/>
            <person name="Liu B."/>
            <person name="Lu W."/>
            <person name="Hui Y."/>
            <person name="Liang J."/>
            <person name="Zhou Z."/>
            <person name="Hou R."/>
            <person name="Li X."/>
            <person name="Liu Y."/>
            <person name="Li H."/>
            <person name="Ning X."/>
            <person name="Lin Y."/>
            <person name="Zhao L."/>
            <person name="Xing Q."/>
            <person name="Dou J."/>
            <person name="Li Y."/>
            <person name="Mao J."/>
            <person name="Guo H."/>
            <person name="Dou H."/>
            <person name="Li T."/>
            <person name="Mu C."/>
            <person name="Jiang W."/>
            <person name="Fu Q."/>
            <person name="Fu X."/>
            <person name="Miao Y."/>
            <person name="Liu J."/>
            <person name="Yu Q."/>
            <person name="Li R."/>
            <person name="Liao H."/>
            <person name="Li X."/>
            <person name="Kong Y."/>
            <person name="Jiang Z."/>
            <person name="Chourrout D."/>
            <person name="Li R."/>
            <person name="Bao Z."/>
        </authorList>
    </citation>
    <scope>NUCLEOTIDE SEQUENCE [LARGE SCALE GENOMIC DNA]</scope>
    <source>
        <strain evidence="15 16">PY_sf001</strain>
    </source>
</reference>
<keyword evidence="6 12" id="KW-0863">Zinc-finger</keyword>
<keyword evidence="9" id="KW-0238">DNA-binding</keyword>
<evidence type="ECO:0000256" key="11">
    <source>
        <dbReference type="ARBA" id="ARBA00023242"/>
    </source>
</evidence>
<evidence type="ECO:0000313" key="15">
    <source>
        <dbReference type="EMBL" id="OWF43891.1"/>
    </source>
</evidence>
<organism evidence="15 16">
    <name type="scientific">Mizuhopecten yessoensis</name>
    <name type="common">Japanese scallop</name>
    <name type="synonym">Patinopecten yessoensis</name>
    <dbReference type="NCBI Taxonomy" id="6573"/>
    <lineage>
        <taxon>Eukaryota</taxon>
        <taxon>Metazoa</taxon>
        <taxon>Spiralia</taxon>
        <taxon>Lophotrochozoa</taxon>
        <taxon>Mollusca</taxon>
        <taxon>Bivalvia</taxon>
        <taxon>Autobranchia</taxon>
        <taxon>Pteriomorphia</taxon>
        <taxon>Pectinida</taxon>
        <taxon>Pectinoidea</taxon>
        <taxon>Pectinidae</taxon>
        <taxon>Mizuhopecten</taxon>
    </lineage>
</organism>
<keyword evidence="8" id="KW-0805">Transcription regulation</keyword>
<evidence type="ECO:0000259" key="14">
    <source>
        <dbReference type="PROSITE" id="PS50157"/>
    </source>
</evidence>
<dbReference type="GO" id="GO:0005634">
    <property type="term" value="C:nucleus"/>
    <property type="evidence" value="ECO:0007669"/>
    <property type="project" value="UniProtKB-SubCell"/>
</dbReference>
<evidence type="ECO:0000256" key="4">
    <source>
        <dbReference type="ARBA" id="ARBA00022723"/>
    </source>
</evidence>
<proteinExistence type="inferred from homology"/>
<evidence type="ECO:0000256" key="5">
    <source>
        <dbReference type="ARBA" id="ARBA00022737"/>
    </source>
</evidence>
<evidence type="ECO:0000256" key="1">
    <source>
        <dbReference type="ARBA" id="ARBA00003767"/>
    </source>
</evidence>
<dbReference type="InterPro" id="IPR036236">
    <property type="entry name" value="Znf_C2H2_sf"/>
</dbReference>
<feature type="domain" description="C2H2-type" evidence="14">
    <location>
        <begin position="200"/>
        <end position="222"/>
    </location>
</feature>
<comment type="similarity">
    <text evidence="3">Belongs to the krueppel C2H2-type zinc-finger protein family.</text>
</comment>
<feature type="domain" description="C2H2-type" evidence="14">
    <location>
        <begin position="88"/>
        <end position="115"/>
    </location>
</feature>
<comment type="function">
    <text evidence="1">May be involved in transcriptional regulation.</text>
</comment>
<feature type="domain" description="C2H2-type" evidence="14">
    <location>
        <begin position="319"/>
        <end position="346"/>
    </location>
</feature>
<feature type="domain" description="C2H2-type" evidence="14">
    <location>
        <begin position="408"/>
        <end position="436"/>
    </location>
</feature>
<dbReference type="SUPFAM" id="SSF57667">
    <property type="entry name" value="beta-beta-alpha zinc fingers"/>
    <property type="match status" value="6"/>
</dbReference>
<dbReference type="FunFam" id="3.30.160.60:FF:000100">
    <property type="entry name" value="Zinc finger 45-like"/>
    <property type="match status" value="2"/>
</dbReference>
<evidence type="ECO:0000313" key="16">
    <source>
        <dbReference type="Proteomes" id="UP000242188"/>
    </source>
</evidence>
<keyword evidence="11" id="KW-0539">Nucleus</keyword>
<dbReference type="FunFam" id="3.30.160.60:FF:000226">
    <property type="entry name" value="Zinc finger protein 236 variant"/>
    <property type="match status" value="1"/>
</dbReference>
<feature type="domain" description="C2H2-type" evidence="14">
    <location>
        <begin position="60"/>
        <end position="87"/>
    </location>
</feature>
<feature type="domain" description="C2H2-type" evidence="14">
    <location>
        <begin position="144"/>
        <end position="171"/>
    </location>
</feature>
<comment type="subcellular location">
    <subcellularLocation>
        <location evidence="2">Nucleus</location>
    </subcellularLocation>
</comment>
<dbReference type="PROSITE" id="PS00028">
    <property type="entry name" value="ZINC_FINGER_C2H2_1"/>
    <property type="match status" value="12"/>
</dbReference>
<dbReference type="Pfam" id="PF12874">
    <property type="entry name" value="zf-met"/>
    <property type="match status" value="1"/>
</dbReference>
<feature type="domain" description="C2H2-type" evidence="14">
    <location>
        <begin position="967"/>
        <end position="990"/>
    </location>
</feature>
<evidence type="ECO:0000256" key="6">
    <source>
        <dbReference type="ARBA" id="ARBA00022771"/>
    </source>
</evidence>
<feature type="domain" description="C2H2-type" evidence="14">
    <location>
        <begin position="172"/>
        <end position="199"/>
    </location>
</feature>
<evidence type="ECO:0000256" key="9">
    <source>
        <dbReference type="ARBA" id="ARBA00023125"/>
    </source>
</evidence>
<dbReference type="PROSITE" id="PS50157">
    <property type="entry name" value="ZINC_FINGER_C2H2_2"/>
    <property type="match status" value="12"/>
</dbReference>
<protein>
    <submittedName>
        <fullName evidence="15">Zinc finger protein 26</fullName>
    </submittedName>
</protein>
<keyword evidence="5" id="KW-0677">Repeat</keyword>
<keyword evidence="16" id="KW-1185">Reference proteome</keyword>
<name>A0A210Q595_MIZYE</name>
<sequence length="990" mass="111558">MAALNRNGLQMKLSSISNETAMGDEGQLLMDRIEGSEKELPPTVGADTEVVAEKGRQKELFCHYCNKVFYKQKNLKVHLCIHTGEKKLQCNTCGKCFIQSCHLKRHLRSHSGEKPYSCDICGNQFSQNGHLRVHLKSHFGNKNYKCEYCPMAFVQNSHLKRHMRSHMTIRPYKCDMCDKTYKFSDHLYIHLRRHTGETPYHCTFCDKAFHTSANLNAHVKIHNKYVDRKFKCQVCVKKFHTNYALMKHMAVHTSDTPFSCRLCPKSFKYKGNLKHHFDVHSNDEAMKLLKCVICVKRCSSFQSLKDHMLSHYEENCKTPKCEICNKTFRIKSSLQMHYSLHTGQKLAYRCLEVPCQFESRTIDEMKDHGTSLHSVKEDDGSEEHTLTDDHMTSCNEMEDHVSGTGRKFKCPMGCSHSFDNITDLVSHLKCHIKLEKNRKSVDHRSGPSSVARVNESGTKGTGIGIFGNASDIHSFQVKNGKQDKPVSPLDPVSMLIETAEQVLPNFYHQSCTGGQIQEESNEKMAEGLLQLHHKPVEKRQILIEDHSNYLQRAGTSPEGGFVVSDRQFSNSPSEKETISFSIIVPEKTVPEMSKPSKRPALQNPILVRTLSGPSSERNTQPASTMAQPFKSLGSTVGEQHSNVTISSMEISGNSCQTQEVGDICANNVVRESNALWIDSAETNHSFIIEGNDSCQSLVIGGHVIKMLDNSRVNVSTKSVQEQGENIQEIVVDERTMHELVIGTSEVPFSVGVDARFHQPEHGTNYHQLSVDEVEEVIIQTKPKEATTKHVFYSSQSVPSVLERTLNKEMGNSDSSMESRVGTKDEDITVASSIQQKFVSNTNVQETNEAKLQYVPYSSENNVFIDSIGDHGYVLSHGENSVVSCENTITEGQERVLEEISGTPDITKYTGYPSNLSRDAELDILDAQDVGVLRCPFCNEHFQDDSVLKVHLQSHMNPEKIVVNVVMYMCHLCNAEFNSRESLKAHLQTHV</sequence>
<dbReference type="PANTHER" id="PTHR24409">
    <property type="entry name" value="ZINC FINGER PROTEIN 142"/>
    <property type="match status" value="1"/>
</dbReference>
<feature type="domain" description="C2H2-type" evidence="14">
    <location>
        <begin position="932"/>
        <end position="959"/>
    </location>
</feature>
<dbReference type="FunFam" id="3.30.160.60:FF:001480">
    <property type="entry name" value="Si:cabz01071911.3"/>
    <property type="match status" value="1"/>
</dbReference>
<feature type="domain" description="C2H2-type" evidence="14">
    <location>
        <begin position="230"/>
        <end position="257"/>
    </location>
</feature>
<feature type="domain" description="C2H2-type" evidence="14">
    <location>
        <begin position="116"/>
        <end position="143"/>
    </location>
</feature>
<keyword evidence="7" id="KW-0862">Zinc</keyword>
<gene>
    <name evidence="15" type="ORF">KP79_PYT24632</name>
</gene>
<dbReference type="Gene3D" id="3.30.160.60">
    <property type="entry name" value="Classic Zinc Finger"/>
    <property type="match status" value="10"/>
</dbReference>
<dbReference type="AlphaFoldDB" id="A0A210Q595"/>
<evidence type="ECO:0000256" key="10">
    <source>
        <dbReference type="ARBA" id="ARBA00023163"/>
    </source>
</evidence>
<dbReference type="GO" id="GO:0000981">
    <property type="term" value="F:DNA-binding transcription factor activity, RNA polymerase II-specific"/>
    <property type="evidence" value="ECO:0007669"/>
    <property type="project" value="TreeGrafter"/>
</dbReference>
<dbReference type="Pfam" id="PF00096">
    <property type="entry name" value="zf-C2H2"/>
    <property type="match status" value="9"/>
</dbReference>